<dbReference type="GO" id="GO:0006167">
    <property type="term" value="P:AMP biosynthetic process"/>
    <property type="evidence" value="ECO:0007669"/>
    <property type="project" value="TreeGrafter"/>
</dbReference>
<dbReference type="InterPro" id="IPR015797">
    <property type="entry name" value="NUDIX_hydrolase-like_dom_sf"/>
</dbReference>
<dbReference type="GO" id="GO:0004081">
    <property type="term" value="F:bis(5'-nucleosyl)-tetraphosphatase (asymmetrical) activity"/>
    <property type="evidence" value="ECO:0007669"/>
    <property type="project" value="TreeGrafter"/>
</dbReference>
<dbReference type="EMBL" id="MN741000">
    <property type="protein sequence ID" value="QHU22194.1"/>
    <property type="molecule type" value="Genomic_DNA"/>
</dbReference>
<dbReference type="PANTHER" id="PTHR21340">
    <property type="entry name" value="DIADENOSINE 5,5-P1,P4-TETRAPHOSPHATE PYROPHOSPHOHYDROLASE MUTT"/>
    <property type="match status" value="1"/>
</dbReference>
<dbReference type="PROSITE" id="PS51462">
    <property type="entry name" value="NUDIX"/>
    <property type="match status" value="1"/>
</dbReference>
<protein>
    <recommendedName>
        <fullName evidence="2">Nudix hydrolase domain-containing protein</fullName>
    </recommendedName>
</protein>
<dbReference type="Pfam" id="PF00293">
    <property type="entry name" value="NUDIX"/>
    <property type="match status" value="1"/>
</dbReference>
<reference evidence="3" key="1">
    <citation type="journal article" date="2020" name="Nature">
        <title>Giant virus diversity and host interactions through global metagenomics.</title>
        <authorList>
            <person name="Schulz F."/>
            <person name="Roux S."/>
            <person name="Paez-Espino D."/>
            <person name="Jungbluth S."/>
            <person name="Walsh D.A."/>
            <person name="Denef V.J."/>
            <person name="McMahon K.D."/>
            <person name="Konstantinidis K.T."/>
            <person name="Eloe-Fadrosh E.A."/>
            <person name="Kyrpides N.C."/>
            <person name="Woyke T."/>
        </authorList>
    </citation>
    <scope>NUCLEOTIDE SEQUENCE</scope>
    <source>
        <strain evidence="3">GVMAG-S-3300013286-35</strain>
    </source>
</reference>
<dbReference type="SUPFAM" id="SSF55811">
    <property type="entry name" value="Nudix"/>
    <property type="match status" value="1"/>
</dbReference>
<dbReference type="GO" id="GO:0006754">
    <property type="term" value="P:ATP biosynthetic process"/>
    <property type="evidence" value="ECO:0007669"/>
    <property type="project" value="TreeGrafter"/>
</dbReference>
<name>A0A6C0L094_9ZZZZ</name>
<sequence length="136" mass="15588">MGLLPLIVACLLQNSTMEEIRAGIILTKDNRFLLVQNKLTGKWSFTKGHAESQDINLLETAQREVKEESGYLESIHYNINTDPPAFIGRTTYWFGTVTTDEAPTLQRHEQSGVGWFSRGEIRHLKKNYDVKAWLSY</sequence>
<keyword evidence="1" id="KW-0378">Hydrolase</keyword>
<dbReference type="Gene3D" id="3.90.79.10">
    <property type="entry name" value="Nucleoside Triphosphate Pyrophosphohydrolase"/>
    <property type="match status" value="1"/>
</dbReference>
<accession>A0A6C0L094</accession>
<feature type="domain" description="Nudix hydrolase" evidence="2">
    <location>
        <begin position="3"/>
        <end position="136"/>
    </location>
</feature>
<organism evidence="3">
    <name type="scientific">viral metagenome</name>
    <dbReference type="NCBI Taxonomy" id="1070528"/>
    <lineage>
        <taxon>unclassified sequences</taxon>
        <taxon>metagenomes</taxon>
        <taxon>organismal metagenomes</taxon>
    </lineage>
</organism>
<dbReference type="InterPro" id="IPR000086">
    <property type="entry name" value="NUDIX_hydrolase_dom"/>
</dbReference>
<evidence type="ECO:0000259" key="2">
    <source>
        <dbReference type="PROSITE" id="PS51462"/>
    </source>
</evidence>
<dbReference type="AlphaFoldDB" id="A0A6C0L094"/>
<dbReference type="PANTHER" id="PTHR21340:SF0">
    <property type="entry name" value="BIS(5'-NUCLEOSYL)-TETRAPHOSPHATASE [ASYMMETRICAL]"/>
    <property type="match status" value="1"/>
</dbReference>
<dbReference type="InterPro" id="IPR051325">
    <property type="entry name" value="Nudix_hydrolase_domain"/>
</dbReference>
<proteinExistence type="predicted"/>
<evidence type="ECO:0000313" key="3">
    <source>
        <dbReference type="EMBL" id="QHU22194.1"/>
    </source>
</evidence>
<evidence type="ECO:0000256" key="1">
    <source>
        <dbReference type="ARBA" id="ARBA00022801"/>
    </source>
</evidence>